<evidence type="ECO:0000259" key="10">
    <source>
        <dbReference type="PROSITE" id="PS51233"/>
    </source>
</evidence>
<dbReference type="Gene3D" id="2.10.70.10">
    <property type="entry name" value="Complement Module, domain 1"/>
    <property type="match status" value="7"/>
</dbReference>
<evidence type="ECO:0000256" key="4">
    <source>
        <dbReference type="ARBA" id="ARBA00022737"/>
    </source>
</evidence>
<dbReference type="PROSITE" id="PS50279">
    <property type="entry name" value="BPTI_KUNITZ_2"/>
    <property type="match status" value="1"/>
</dbReference>
<evidence type="ECO:0000256" key="6">
    <source>
        <dbReference type="PROSITE-ProRule" id="PRU00076"/>
    </source>
</evidence>
<dbReference type="SUPFAM" id="SSF48056">
    <property type="entry name" value="Di-copper centre-containing domain"/>
    <property type="match status" value="1"/>
</dbReference>
<comment type="caution">
    <text evidence="6">Lacks conserved residue(s) required for the propagation of feature annotation.</text>
</comment>
<feature type="domain" description="VWFC" evidence="8">
    <location>
        <begin position="1097"/>
        <end position="1153"/>
    </location>
</feature>
<feature type="domain" description="VWFC" evidence="8">
    <location>
        <begin position="1337"/>
        <end position="1396"/>
    </location>
</feature>
<feature type="domain" description="VWFC" evidence="8">
    <location>
        <begin position="923"/>
        <end position="982"/>
    </location>
</feature>
<sequence>MYCFDADIFFSHCPCQEQTVQPCDVTPDTSKCQNYREAERVLSVCDSCTSRWHVDGQFVDCSEPKDYCIPNPCQNGGTCLPSRWPQQPHLVSCHCAPQFEGTYCDHPATQSCYLPVDPGHKNCQDNLQRWFFNKQTGNCEPFVYSGCFGNSNNFPSYYDCRVSCMIGACCYRTPLHPDRLYGYDAEGYDRYGYNSNGFNRQGESHTFNDYDGGSQGIYDDDGFDYQGYDQQGFDKNGYDRLGYSRHGYHKTTGFNITGYNSFGDHDGIIAYDVKGFDKEGYNRAGFNCQGYSRDGWNYYGLCAGWKYECRAMSLYDCQRIETEYPYLKRQVVKFALGRKCEETQCEELCGCMFLEHSYVLGEKFKMGCTSCECQLSGIIHCSCPHLLVRKEIRDLTIEELKRFQEAVKYLQTSTGFPSRWHYFTSLYHDYIAQAHGGPFFLPWHRFFLRLVEMELQKLDCEITIPYFDWTVDVGALDTSVVWQANYFGGNGNIDDGYCVTYHPFKDSLQPHWMPCLQRNFNLSVHLPDAVNLQLILNEESYDNFRIKLESISSLFHLFVGGQMASPDSAYDPIFLVHIAFVDKLWDNWQHQKKTSIPQFPPELRYVPMMPFDVTPDDVLVSHQQLCVTYLLPTEGTPCNASTIVSHEQENRDFDLNGFDRNGYDRNGYDSMGWNFNGFSKDFFNRDGFDHNGYDLSGYNRYGFDRSGCKDTGFCIKVGIEIQPDSLPGGFDSNGYNRFGFNVFGYDRRGYDIYGFDSKGLDENHCSYGHEGPFYPHFKHWVEEQLSLVPIEKLPTIERICPQMSTVPNWWLELVWLVRDGQVDVIREFEVTVTLQHPVDTKYIGETSNGEWQPPMPDERFCFKLNFYTGCDMGTMPLLCTHDKCTNASCPGFPDAHCQPKGCDVCEATFVDGSSGETVECLNQKCQDKNGTFREDGEVWYENVCQKCRCEAGQVTCIHVTCQKNYACLHPIRKDGQCCPLCKGCMYEGQVYENNTKFNHPQDPCLTCICTNGTVQCTSTVCPLTNSCDPKDLITPVGHCCPLCTTCGPHQHGSHWQEEPCKICTCKVGKVECEQMRCPSPFCSHPWTPPGGCCKECSGCLFEGNIYTEGERFRSSCSDCECKRGNVKCERTKCPRVHCSQPTIRPGECCPVCVGDSCQYEGRIYRNGSFFSPNFNPCLNCSCKDMKVRCQPKTCPEKNLSCAHPITLPGECCPVRCPSCIHKEQEHQHGEKWPSIENDCEVCKCMEGVVTCHNREPCQSECIHGYKPPKTCCSPCIDCVYESQVVQNGQTFTPPHDPCLKCTCNLGNIACSRLKNTCPPLSCQITEIPEGQCCPVCKGCEDEMRRHLEHGRRWIHPRDNCQVCTCLEGKIRCDRQKCDARCSHPIKRSNRCCPDCNGCQFHGVVYHHGAEIKTENPCTKCYCYNGNVGCESVRCSNVSCGRPYIPASSCCPVCDDCLYDGSTYKDEEIFFPSSDPCLNCTCKKGIVKCENIENLCNPQCSHPAKSKEQCCRLCNDCEYKQRNYMNNQEFLSPDGDPCVVCHCRDGFITCIRKECPPVICKNPIMLPDQCCPSCATSCNVHGSPKHEGDIWTDPDDNCQDCRCIHGQVQCQLRPCPEAPCPHPAAPYGECCPVCEHCQFTRRLYRNGQKFVHLGDPCQTCKCQNGAVTCVTTVCPPLKCSNPSVSPEQCCPLCPEIINCQHNGETYNIQETFPDSKNSCRQCVCLDDGNVVCHLLPCPDVTCPNPFHGECCEQCNGCSYSGKNFRNQQDFTDPDDPCRKCHCRDGHVTCSHVQCSLIDCKSFIEIEDECCPVCQDCLHKNQRFSDGESFTDSTDPCLTCQCKNQRVVCSRQICPKETCLHPLITKCCKECVDCFFENRKFPNRLSFQRPSDPCQTCMCENGTVSCKSKICEELECTHPFQGRCCRECGSDCKFRNQRYNNWQVFPDPFHPCLECECKLGNVTCRDKPCPSAHCDHPLKRHCCEECEDCFYLNRAISNGQTFRDPSNVCNQCTCEDGNIYCKKHPCQPVSCQHPVSNGCCLVCNKGCFFEGKKYVDGVKFENPHNTCQQCLCLKGTVKCSAKPCPPVRCISPKQGECCPECHGACMYGNQQKENGTTFPHVTDSCKECLCWNETVECHRKACPFVACQNPAHGHCCPECYDCLFHEQRWSHGTTFEDPQTSCSKCRCQAGNVSCKPVRCPHLSCPLQFTPQDECCPVCEGPCVYEGVKYGDGEEFTSTQRCQKCLCVKGIVHCTKLECPDCSHPIIDPSHCCPQCSDCTYHGKEYREGQKFLEYPCQECICKDGTVTCSSIVCDTPDCINTVVPEGQCCPTCAGCVVNGVSYKDGDHFINPKNTCEECTCAQSEIICSKSSCQHSCSHPTPYSCCPICDSCLFENTEYENGKHFAPDLCRNCICTNGNVHCVEEACPELNCVLRIKVPGQCCEVCRGCVYEGKQYENGVSWTSVTNPCMSCQCQGGVVTCGELHCIVPCENPVPVPGHCCPMCPDCEMNGKSYQNGETFTPNENPCDICSCEAGQLLCITQQCPSLLDCPLEAIRSPGERECCPTCAGFGTNCTLEHLDMVVHPSSDPCFTCTCKDDFNWLCLQETCERLQCPPQEIYHNKNECCPKCKVCLTDEGKTYQTGENWTSILDPCLLCQCNYGDISCDFIKCSKVTCLDSETRLVPVGKCCEVCVPAQRMTCFYGGRTFQDLERWNPDVCTECYCKMGNISCHTQRCLPLQCPSDHIPSVDPGHCCPKCIPRPATCVTFGDPHYRTFDGMMIHFQGTCRYIMASDCDEGNFRVEVQNSDRGIQGVSWTDSITVIVKSITVNLWQGPVVSVNNKNVTLPFFQDPILYIENTGESVLVNTDVGLKVLWNGDSYAEVSVSGSYRGKMCGLCGNFNNFPQDDLRVPSGEVVTSEADFGNNWKSPGRQLSSCKDAFNIDPCSEGGYHSRRTAISKCSVLKDHLFAPCHRVIPPEPYFAACIYDLCACSENDNCLCDILSSYSQECSQAGVVLHWRSSGLCAISCPSESGQVFDECGPACPRTCTNKDVPFGVLEAQCFKPCVPGCQCLADKVLHNGHCIRPEECLKNNQS</sequence>
<feature type="domain" description="VWFC" evidence="8">
    <location>
        <begin position="1217"/>
        <end position="1276"/>
    </location>
</feature>
<dbReference type="GeneID" id="106461313"/>
<dbReference type="PROSITE" id="PS00280">
    <property type="entry name" value="BPTI_KUNITZ_1"/>
    <property type="match status" value="1"/>
</dbReference>
<dbReference type="SUPFAM" id="SSF57196">
    <property type="entry name" value="EGF/Laminin"/>
    <property type="match status" value="1"/>
</dbReference>
<dbReference type="PROSITE" id="PS51233">
    <property type="entry name" value="VWFD"/>
    <property type="match status" value="1"/>
</dbReference>
<dbReference type="PROSITE" id="PS00022">
    <property type="entry name" value="EGF_1"/>
    <property type="match status" value="1"/>
</dbReference>
<feature type="domain" description="BPTI/Kunitz inhibitor" evidence="9">
    <location>
        <begin position="112"/>
        <end position="164"/>
    </location>
</feature>
<dbReference type="Gene3D" id="6.20.200.20">
    <property type="match status" value="20"/>
</dbReference>
<dbReference type="Pfam" id="PF00094">
    <property type="entry name" value="VWD"/>
    <property type="match status" value="1"/>
</dbReference>
<feature type="domain" description="VWFC" evidence="8">
    <location>
        <begin position="1514"/>
        <end position="1574"/>
    </location>
</feature>
<feature type="domain" description="VWFC" evidence="8">
    <location>
        <begin position="1278"/>
        <end position="1337"/>
    </location>
</feature>
<accession>A0ABM1SKW4</accession>
<dbReference type="SMART" id="SM00131">
    <property type="entry name" value="KU"/>
    <property type="match status" value="1"/>
</dbReference>
<keyword evidence="11" id="KW-1185">Reference proteome</keyword>
<feature type="domain" description="VWFC" evidence="8">
    <location>
        <begin position="2043"/>
        <end position="2100"/>
    </location>
</feature>
<dbReference type="PROSITE" id="PS50184">
    <property type="entry name" value="VWFC_2"/>
    <property type="match status" value="25"/>
</dbReference>
<dbReference type="CDD" id="cd00109">
    <property type="entry name" value="Kunitz-type"/>
    <property type="match status" value="1"/>
</dbReference>
<organism evidence="11 12">
    <name type="scientific">Limulus polyphemus</name>
    <name type="common">Atlantic horseshoe crab</name>
    <dbReference type="NCBI Taxonomy" id="6850"/>
    <lineage>
        <taxon>Eukaryota</taxon>
        <taxon>Metazoa</taxon>
        <taxon>Ecdysozoa</taxon>
        <taxon>Arthropoda</taxon>
        <taxon>Chelicerata</taxon>
        <taxon>Merostomata</taxon>
        <taxon>Xiphosura</taxon>
        <taxon>Limulidae</taxon>
        <taxon>Limulus</taxon>
    </lineage>
</organism>
<dbReference type="InterPro" id="IPR020901">
    <property type="entry name" value="Prtase_inh_Kunz-CS"/>
</dbReference>
<dbReference type="InterPro" id="IPR002223">
    <property type="entry name" value="Kunitz_BPTI"/>
</dbReference>
<feature type="domain" description="VWFC" evidence="8">
    <location>
        <begin position="2331"/>
        <end position="2387"/>
    </location>
</feature>
<dbReference type="InterPro" id="IPR052424">
    <property type="entry name" value="Kielin_Chordin-BMP_Reg"/>
</dbReference>
<dbReference type="InterPro" id="IPR036880">
    <property type="entry name" value="Kunitz_BPTI_sf"/>
</dbReference>
<evidence type="ECO:0000259" key="8">
    <source>
        <dbReference type="PROSITE" id="PS50184"/>
    </source>
</evidence>
<dbReference type="InterPro" id="IPR008922">
    <property type="entry name" value="Di-copper_centre_dom_sf"/>
</dbReference>
<dbReference type="Proteomes" id="UP000694941">
    <property type="component" value="Unplaced"/>
</dbReference>
<keyword evidence="4" id="KW-0677">Repeat</keyword>
<keyword evidence="3" id="KW-0732">Signal</keyword>
<dbReference type="SMART" id="SM00832">
    <property type="entry name" value="C8"/>
    <property type="match status" value="1"/>
</dbReference>
<feature type="domain" description="VWFC" evidence="8">
    <location>
        <begin position="1754"/>
        <end position="1813"/>
    </location>
</feature>
<feature type="domain" description="VWFC" evidence="8">
    <location>
        <begin position="2218"/>
        <end position="2274"/>
    </location>
</feature>
<evidence type="ECO:0000259" key="7">
    <source>
        <dbReference type="PROSITE" id="PS50026"/>
    </source>
</evidence>
<feature type="domain" description="VWFC" evidence="8">
    <location>
        <begin position="2627"/>
        <end position="2690"/>
    </location>
</feature>
<dbReference type="SMART" id="SM00215">
    <property type="entry name" value="VWC_out"/>
    <property type="match status" value="13"/>
</dbReference>
<dbReference type="InterPro" id="IPR000742">
    <property type="entry name" value="EGF"/>
</dbReference>
<dbReference type="CDD" id="cd19941">
    <property type="entry name" value="TIL"/>
    <property type="match status" value="1"/>
</dbReference>
<dbReference type="SMART" id="SM00216">
    <property type="entry name" value="VWD"/>
    <property type="match status" value="1"/>
</dbReference>
<dbReference type="SUPFAM" id="SSF57362">
    <property type="entry name" value="BPTI-like"/>
    <property type="match status" value="1"/>
</dbReference>
<dbReference type="SMART" id="SM00214">
    <property type="entry name" value="VWC"/>
    <property type="match status" value="31"/>
</dbReference>
<dbReference type="InterPro" id="IPR014853">
    <property type="entry name" value="VWF/SSPO/ZAN-like_Cys-rich_dom"/>
</dbReference>
<feature type="domain" description="VWFC" evidence="8">
    <location>
        <begin position="2387"/>
        <end position="2444"/>
    </location>
</feature>
<feature type="domain" description="VWFC" evidence="8">
    <location>
        <begin position="2502"/>
        <end position="2565"/>
    </location>
</feature>
<dbReference type="SUPFAM" id="SSF57567">
    <property type="entry name" value="Serine protease inhibitors"/>
    <property type="match status" value="1"/>
</dbReference>
<feature type="domain" description="VWFC" evidence="8">
    <location>
        <begin position="982"/>
        <end position="1044"/>
    </location>
</feature>
<dbReference type="Gene3D" id="1.10.1280.10">
    <property type="entry name" value="Di-copper center containing domain from catechol oxidase"/>
    <property type="match status" value="1"/>
</dbReference>
<dbReference type="PANTHER" id="PTHR46698:SF6">
    <property type="entry name" value="KIELIN_CHORDIN-LIKE PROTEIN"/>
    <property type="match status" value="1"/>
</dbReference>
<feature type="domain" description="VWFC" evidence="8">
    <location>
        <begin position="1575"/>
        <end position="1634"/>
    </location>
</feature>
<feature type="domain" description="VWFC" evidence="8">
    <location>
        <begin position="2274"/>
        <end position="2331"/>
    </location>
</feature>
<feature type="domain" description="VWFC" evidence="8">
    <location>
        <begin position="1049"/>
        <end position="1097"/>
    </location>
</feature>
<dbReference type="Pfam" id="PF23334">
    <property type="entry name" value="VWC2L_2nd"/>
    <property type="match status" value="5"/>
</dbReference>
<dbReference type="InterPro" id="IPR002227">
    <property type="entry name" value="Tyrosinase_Cu-bd"/>
</dbReference>
<name>A0ABM1SKW4_LIMPO</name>
<feature type="domain" description="EGF-like" evidence="7">
    <location>
        <begin position="64"/>
        <end position="105"/>
    </location>
</feature>
<evidence type="ECO:0000313" key="11">
    <source>
        <dbReference type="Proteomes" id="UP000694941"/>
    </source>
</evidence>
<feature type="domain" description="VWFC" evidence="8">
    <location>
        <begin position="1396"/>
        <end position="1454"/>
    </location>
</feature>
<keyword evidence="6" id="KW-0245">EGF-like domain</keyword>
<dbReference type="RefSeq" id="XP_022244270.1">
    <property type="nucleotide sequence ID" value="XM_022388562.1"/>
</dbReference>
<dbReference type="InterPro" id="IPR036084">
    <property type="entry name" value="Ser_inhib-like_sf"/>
</dbReference>
<feature type="domain" description="VWFC" evidence="8">
    <location>
        <begin position="1454"/>
        <end position="1514"/>
    </location>
</feature>
<feature type="domain" description="VWFD" evidence="10">
    <location>
        <begin position="2759"/>
        <end position="2933"/>
    </location>
</feature>
<dbReference type="PROSITE" id="PS01208">
    <property type="entry name" value="VWFC_1"/>
    <property type="match status" value="7"/>
</dbReference>
<dbReference type="PRINTS" id="PR00092">
    <property type="entry name" value="TYROSINASE"/>
</dbReference>
<evidence type="ECO:0000256" key="2">
    <source>
        <dbReference type="ARBA" id="ARBA00022525"/>
    </source>
</evidence>
<evidence type="ECO:0000313" key="12">
    <source>
        <dbReference type="RefSeq" id="XP_022244270.1"/>
    </source>
</evidence>
<dbReference type="PROSITE" id="PS00497">
    <property type="entry name" value="TYROSINASE_1"/>
    <property type="match status" value="1"/>
</dbReference>
<comment type="subcellular location">
    <subcellularLocation>
        <location evidence="1">Secreted</location>
    </subcellularLocation>
</comment>
<dbReference type="Pfam" id="PF00093">
    <property type="entry name" value="VWC"/>
    <property type="match status" value="15"/>
</dbReference>
<dbReference type="InterPro" id="IPR001007">
    <property type="entry name" value="VWF_dom"/>
</dbReference>
<dbReference type="PROSITE" id="PS50026">
    <property type="entry name" value="EGF_3"/>
    <property type="match status" value="1"/>
</dbReference>
<evidence type="ECO:0000256" key="5">
    <source>
        <dbReference type="ARBA" id="ARBA00023157"/>
    </source>
</evidence>
<evidence type="ECO:0000256" key="3">
    <source>
        <dbReference type="ARBA" id="ARBA00022729"/>
    </source>
</evidence>
<protein>
    <submittedName>
        <fullName evidence="12">Kielin/chordin-like protein</fullName>
    </submittedName>
</protein>
<dbReference type="SUPFAM" id="SSF57603">
    <property type="entry name" value="FnI-like domain"/>
    <property type="match status" value="29"/>
</dbReference>
<feature type="domain" description="VWFC" evidence="8">
    <location>
        <begin position="2444"/>
        <end position="2502"/>
    </location>
</feature>
<gene>
    <name evidence="12" type="primary">LOC106461313</name>
</gene>
<reference evidence="12" key="1">
    <citation type="submission" date="2025-08" db="UniProtKB">
        <authorList>
            <consortium name="RefSeq"/>
        </authorList>
    </citation>
    <scope>IDENTIFICATION</scope>
    <source>
        <tissue evidence="12">Muscle</tissue>
    </source>
</reference>
<feature type="domain" description="VWFC" evidence="8">
    <location>
        <begin position="1631"/>
        <end position="1693"/>
    </location>
</feature>
<keyword evidence="5 6" id="KW-1015">Disulfide bond</keyword>
<feature type="domain" description="VWFC" evidence="8">
    <location>
        <begin position="1155"/>
        <end position="1217"/>
    </location>
</feature>
<dbReference type="Pfam" id="PF00264">
    <property type="entry name" value="Tyrosinase"/>
    <property type="match status" value="1"/>
</dbReference>
<feature type="disulfide bond" evidence="6">
    <location>
        <begin position="95"/>
        <end position="104"/>
    </location>
</feature>
<feature type="domain" description="VWFC" evidence="8">
    <location>
        <begin position="2160"/>
        <end position="2217"/>
    </location>
</feature>
<feature type="domain" description="VWFC" evidence="8">
    <location>
        <begin position="1696"/>
        <end position="1754"/>
    </location>
</feature>
<feature type="domain" description="VWFC" evidence="8">
    <location>
        <begin position="2695"/>
        <end position="2755"/>
    </location>
</feature>
<dbReference type="PANTHER" id="PTHR46698">
    <property type="entry name" value="CROSSVEINLESS 2"/>
    <property type="match status" value="1"/>
</dbReference>
<evidence type="ECO:0000256" key="1">
    <source>
        <dbReference type="ARBA" id="ARBA00004613"/>
    </source>
</evidence>
<dbReference type="InterPro" id="IPR001846">
    <property type="entry name" value="VWF_type-D"/>
</dbReference>
<proteinExistence type="predicted"/>
<evidence type="ECO:0000259" key="9">
    <source>
        <dbReference type="PROSITE" id="PS50279"/>
    </source>
</evidence>
<keyword evidence="2" id="KW-0964">Secreted</keyword>